<dbReference type="AlphaFoldDB" id="A0A3D8S8G2"/>
<dbReference type="Gene3D" id="2.130.10.10">
    <property type="entry name" value="YVTN repeat-like/Quinoprotein amine dehydrogenase"/>
    <property type="match status" value="1"/>
</dbReference>
<dbReference type="EMBL" id="PDLM01000003">
    <property type="protein sequence ID" value="RDW82645.1"/>
    <property type="molecule type" value="Genomic_DNA"/>
</dbReference>
<accession>A0A3D8S8G2</accession>
<dbReference type="STRING" id="1849047.A0A3D8S8G2"/>
<dbReference type="InterPro" id="IPR001680">
    <property type="entry name" value="WD40_rpt"/>
</dbReference>
<dbReference type="InterPro" id="IPR036322">
    <property type="entry name" value="WD40_repeat_dom_sf"/>
</dbReference>
<feature type="repeat" description="WD" evidence="3">
    <location>
        <begin position="123"/>
        <end position="158"/>
    </location>
</feature>
<evidence type="ECO:0000313" key="5">
    <source>
        <dbReference type="EMBL" id="RDW82645.1"/>
    </source>
</evidence>
<evidence type="ECO:0000256" key="1">
    <source>
        <dbReference type="ARBA" id="ARBA00022574"/>
    </source>
</evidence>
<keyword evidence="1 3" id="KW-0853">WD repeat</keyword>
<dbReference type="InterPro" id="IPR015943">
    <property type="entry name" value="WD40/YVTN_repeat-like_dom_sf"/>
</dbReference>
<keyword evidence="6" id="KW-1185">Reference proteome</keyword>
<name>A0A3D8S8G2_9HELO</name>
<dbReference type="SMART" id="SM00320">
    <property type="entry name" value="WD40"/>
    <property type="match status" value="5"/>
</dbReference>
<dbReference type="PANTHER" id="PTHR10971">
    <property type="entry name" value="MRNA EXPORT FACTOR AND BUB3"/>
    <property type="match status" value="1"/>
</dbReference>
<gene>
    <name evidence="5" type="ORF">BP6252_03757</name>
</gene>
<feature type="compositionally biased region" description="Pro residues" evidence="4">
    <location>
        <begin position="13"/>
        <end position="26"/>
    </location>
</feature>
<reference evidence="5 6" key="1">
    <citation type="journal article" date="2018" name="IMA Fungus">
        <title>IMA Genome-F 9: Draft genome sequence of Annulohypoxylon stygium, Aspergillus mulundensis, Berkeleyomyces basicola (syn. Thielaviopsis basicola), Ceratocystis smalleyi, two Cercospora beticola strains, Coleophoma cylindrospora, Fusarium fracticaudum, Phialophora cf. hyalina, and Morchella septimelata.</title>
        <authorList>
            <person name="Wingfield B.D."/>
            <person name="Bills G.F."/>
            <person name="Dong Y."/>
            <person name="Huang W."/>
            <person name="Nel W.J."/>
            <person name="Swalarsk-Parry B.S."/>
            <person name="Vaghefi N."/>
            <person name="Wilken P.M."/>
            <person name="An Z."/>
            <person name="de Beer Z.W."/>
            <person name="De Vos L."/>
            <person name="Chen L."/>
            <person name="Duong T.A."/>
            <person name="Gao Y."/>
            <person name="Hammerbacher A."/>
            <person name="Kikkert J.R."/>
            <person name="Li Y."/>
            <person name="Li H."/>
            <person name="Li K."/>
            <person name="Li Q."/>
            <person name="Liu X."/>
            <person name="Ma X."/>
            <person name="Naidoo K."/>
            <person name="Pethybridge S.J."/>
            <person name="Sun J."/>
            <person name="Steenkamp E.T."/>
            <person name="van der Nest M.A."/>
            <person name="van Wyk S."/>
            <person name="Wingfield M.J."/>
            <person name="Xiong C."/>
            <person name="Yue Q."/>
            <person name="Zhang X."/>
        </authorList>
    </citation>
    <scope>NUCLEOTIDE SEQUENCE [LARGE SCALE GENOMIC DNA]</scope>
    <source>
        <strain evidence="5 6">BP6252</strain>
    </source>
</reference>
<proteinExistence type="predicted"/>
<feature type="repeat" description="WD" evidence="3">
    <location>
        <begin position="36"/>
        <end position="69"/>
    </location>
</feature>
<evidence type="ECO:0000313" key="6">
    <source>
        <dbReference type="Proteomes" id="UP000256645"/>
    </source>
</evidence>
<dbReference type="Pfam" id="PF00400">
    <property type="entry name" value="WD40"/>
    <property type="match status" value="3"/>
</dbReference>
<dbReference type="OrthoDB" id="256303at2759"/>
<organism evidence="5 6">
    <name type="scientific">Coleophoma cylindrospora</name>
    <dbReference type="NCBI Taxonomy" id="1849047"/>
    <lineage>
        <taxon>Eukaryota</taxon>
        <taxon>Fungi</taxon>
        <taxon>Dikarya</taxon>
        <taxon>Ascomycota</taxon>
        <taxon>Pezizomycotina</taxon>
        <taxon>Leotiomycetes</taxon>
        <taxon>Helotiales</taxon>
        <taxon>Dermateaceae</taxon>
        <taxon>Coleophoma</taxon>
    </lineage>
</organism>
<evidence type="ECO:0000256" key="3">
    <source>
        <dbReference type="PROSITE-ProRule" id="PRU00221"/>
    </source>
</evidence>
<dbReference type="PROSITE" id="PS50082">
    <property type="entry name" value="WD_REPEATS_2"/>
    <property type="match status" value="2"/>
</dbReference>
<keyword evidence="2" id="KW-0677">Repeat</keyword>
<feature type="region of interest" description="Disordered" evidence="4">
    <location>
        <begin position="1"/>
        <end position="36"/>
    </location>
</feature>
<sequence length="373" mass="40410">MPGLTGSRFSNPTAPPLTPNKPPPSGNPTTADITLASPPDDSISALAWSPVANHLAVASWDNKVRIYDVTQHTTGVGVALFDFKGPVLDCHWTKNGAVVVGASADKTVRMLDLGGNSSAAQQVGSHDGPVKSVRFLEGIGTTPIIATGSWDKTVRYWDPRVSSTTPIATLQCPERIYGMDTRDNMLALATAGHHIIAVNLNSPTAISIQTESPLKHQTRCITCFADGKTVAIGGIEGRVSIHALTNNNSDKVNNFSFKCHRDHVNSTTTEIYPINAISVHPLHGTFSTAGSDGTYHFWDRNHKHRLTHYQPVGGSITATGYNHDGKLWAYAISYDWSKGYVSNYPQYPIKVMIHQTSEDDCQRKILGSSGLRR</sequence>
<comment type="caution">
    <text evidence="5">The sequence shown here is derived from an EMBL/GenBank/DDBJ whole genome shotgun (WGS) entry which is preliminary data.</text>
</comment>
<evidence type="ECO:0000256" key="2">
    <source>
        <dbReference type="ARBA" id="ARBA00022737"/>
    </source>
</evidence>
<evidence type="ECO:0000256" key="4">
    <source>
        <dbReference type="SAM" id="MobiDB-lite"/>
    </source>
</evidence>
<protein>
    <submittedName>
        <fullName evidence="5">Nuclear pore complex protein (SonA)</fullName>
    </submittedName>
</protein>
<dbReference type="SUPFAM" id="SSF50978">
    <property type="entry name" value="WD40 repeat-like"/>
    <property type="match status" value="1"/>
</dbReference>
<dbReference type="Proteomes" id="UP000256645">
    <property type="component" value="Unassembled WGS sequence"/>
</dbReference>